<organism evidence="1 2">
    <name type="scientific">Pyropia yezoensis</name>
    <name type="common">Susabi-nori</name>
    <name type="synonym">Porphyra yezoensis</name>
    <dbReference type="NCBI Taxonomy" id="2788"/>
    <lineage>
        <taxon>Eukaryota</taxon>
        <taxon>Rhodophyta</taxon>
        <taxon>Bangiophyceae</taxon>
        <taxon>Bangiales</taxon>
        <taxon>Bangiaceae</taxon>
        <taxon>Pyropia</taxon>
    </lineage>
</organism>
<evidence type="ECO:0000313" key="2">
    <source>
        <dbReference type="Proteomes" id="UP000798662"/>
    </source>
</evidence>
<dbReference type="EMBL" id="CM020618">
    <property type="protein sequence ID" value="KAK1861491.1"/>
    <property type="molecule type" value="Genomic_DNA"/>
</dbReference>
<name>A0ACC3BUX9_PYRYE</name>
<comment type="caution">
    <text evidence="1">The sequence shown here is derived from an EMBL/GenBank/DDBJ whole genome shotgun (WGS) entry which is preliminary data.</text>
</comment>
<keyword evidence="2" id="KW-1185">Reference proteome</keyword>
<evidence type="ECO:0000313" key="1">
    <source>
        <dbReference type="EMBL" id="KAK1861491.1"/>
    </source>
</evidence>
<sequence>MTQLCLEDLLLEILGIPSLAELPSSGALPASFAAARTCTRFRELAAEATTHLAIGGVRRSAELKRRNTDDDEQDVGKDLPRWQWAVGPHLASRVTSLTAHLGRLPRLRVVSLGAAADGASNMSDTERLAEMFFFVSALRRISSRRLSALILSGMAVSVAMRDASIVGGLPLRSLCLRQMDPFFAGTALATLVNAVGGSLESLAILDLDDAEEPAPWLSPALVTIRPLPRLTACCMTGPLSVEAAALLATAAPALTSLTVSDWRWTAAAVATELPPATTFPALTALTRRVASPLDHNGGDVSGWPRVQGGASGGVNEFVAARPALTRVAMVHVWGRRESDFGIAAGGGERPPG</sequence>
<reference evidence="1" key="1">
    <citation type="submission" date="2019-11" db="EMBL/GenBank/DDBJ databases">
        <title>Nori genome reveals adaptations in red seaweeds to the harsh intertidal environment.</title>
        <authorList>
            <person name="Wang D."/>
            <person name="Mao Y."/>
        </authorList>
    </citation>
    <scope>NUCLEOTIDE SEQUENCE</scope>
    <source>
        <tissue evidence="1">Gametophyte</tissue>
    </source>
</reference>
<accession>A0ACC3BUX9</accession>
<dbReference type="Proteomes" id="UP000798662">
    <property type="component" value="Chromosome 1"/>
</dbReference>
<gene>
    <name evidence="1" type="ORF">I4F81_004076</name>
</gene>
<proteinExistence type="predicted"/>
<protein>
    <submittedName>
        <fullName evidence="1">Uncharacterized protein</fullName>
    </submittedName>
</protein>